<dbReference type="KEGG" id="nno:NONO_c48560"/>
<dbReference type="PANTHER" id="PTHR11452">
    <property type="entry name" value="ALPHA-GALACTOSIDASE/ALPHA-N-ACETYLGALACTOSAMINIDASE"/>
    <property type="match status" value="1"/>
</dbReference>
<evidence type="ECO:0000313" key="8">
    <source>
        <dbReference type="EMBL" id="AHH19640.1"/>
    </source>
</evidence>
<evidence type="ECO:0000256" key="5">
    <source>
        <dbReference type="RuleBase" id="RU361168"/>
    </source>
</evidence>
<gene>
    <name evidence="8" type="ORF">NONO_c48560</name>
</gene>
<dbReference type="HOGENOM" id="CLU_013093_2_2_11"/>
<protein>
    <recommendedName>
        <fullName evidence="5">Alpha-galactosidase</fullName>
        <ecNumber evidence="5">3.2.1.22</ecNumber>
    </recommendedName>
    <alternativeName>
        <fullName evidence="5">Melibiase</fullName>
    </alternativeName>
</protein>
<dbReference type="InterPro" id="IPR013785">
    <property type="entry name" value="Aldolase_TIM"/>
</dbReference>
<dbReference type="Gene3D" id="2.60.40.1180">
    <property type="entry name" value="Golgi alpha-mannosidase II"/>
    <property type="match status" value="1"/>
</dbReference>
<evidence type="ECO:0000313" key="9">
    <source>
        <dbReference type="Proteomes" id="UP000019150"/>
    </source>
</evidence>
<dbReference type="InterPro" id="IPR002241">
    <property type="entry name" value="Glyco_hydro_27"/>
</dbReference>
<dbReference type="Proteomes" id="UP000019150">
    <property type="component" value="Chromosome"/>
</dbReference>
<accession>W5TJV3</accession>
<dbReference type="CDD" id="cd14792">
    <property type="entry name" value="GH27"/>
    <property type="match status" value="1"/>
</dbReference>
<evidence type="ECO:0000256" key="4">
    <source>
        <dbReference type="ARBA" id="ARBA00023295"/>
    </source>
</evidence>
<evidence type="ECO:0000256" key="6">
    <source>
        <dbReference type="SAM" id="SignalP"/>
    </source>
</evidence>
<name>W5TJV3_9NOCA</name>
<dbReference type="Pfam" id="PF16499">
    <property type="entry name" value="Melibiase_2"/>
    <property type="match status" value="2"/>
</dbReference>
<dbReference type="SUPFAM" id="SSF51011">
    <property type="entry name" value="Glycosyl hydrolase domain"/>
    <property type="match status" value="1"/>
</dbReference>
<feature type="signal peptide" evidence="6">
    <location>
        <begin position="1"/>
        <end position="27"/>
    </location>
</feature>
<keyword evidence="2 6" id="KW-0732">Signal</keyword>
<comment type="similarity">
    <text evidence="1 5">Belongs to the glycosyl hydrolase 27 family.</text>
</comment>
<keyword evidence="9" id="KW-1185">Reference proteome</keyword>
<dbReference type="InterPro" id="IPR013780">
    <property type="entry name" value="Glyco_hydro_b"/>
</dbReference>
<dbReference type="InterPro" id="IPR017853">
    <property type="entry name" value="GH"/>
</dbReference>
<sequence>MCNGKAMRSGKRFAALAAALLAGVTVAAGDPARADAPAVLPPMGWNSWNSGIPMNEAAIHQTIDAMVSSGMRDAGYRYVNLDAGWAAPQRTPDGDLQADPQRFPHGIAAVAAYAHDRGMLLGVYSSPYNQICGQTPGNASLGHETQDARKFAEWGVDYLKYDWCRTEADHDDQVRDFVAMRDALHSTGRRIVYSINPNSSDDAEAGIAYDWSGIADVVRDSGDLIPVWDNTLPPMTFGEFDSRGFLGISDQFAAARRAPAARDYLGDPDMLVVGLSMAEFVAAHLTGMPQLAAEQGVLSAQEADFLGRSLQLPSSELTALRVQNSLTPVEEQTHFSLWAMLSAPLLAGNDVRTMNERTRALLTNRAVIAIDQDPLRATPAPVGGDDRILTKRLANGSVALALFNPSDQPSTIETSTAALSLTNGSPYRLSDVWSGEARTTTGPIAAADIPAHGVRLLHITPAG</sequence>
<dbReference type="SUPFAM" id="SSF51445">
    <property type="entry name" value="(Trans)glycosidases"/>
    <property type="match status" value="1"/>
</dbReference>
<organism evidence="8 9">
    <name type="scientific">Nocardia nova SH22a</name>
    <dbReference type="NCBI Taxonomy" id="1415166"/>
    <lineage>
        <taxon>Bacteria</taxon>
        <taxon>Bacillati</taxon>
        <taxon>Actinomycetota</taxon>
        <taxon>Actinomycetes</taxon>
        <taxon>Mycobacteriales</taxon>
        <taxon>Nocardiaceae</taxon>
        <taxon>Nocardia</taxon>
    </lineage>
</organism>
<dbReference type="AlphaFoldDB" id="W5TJV3"/>
<keyword evidence="5" id="KW-1015">Disulfide bond</keyword>
<evidence type="ECO:0000259" key="7">
    <source>
        <dbReference type="Pfam" id="PF17801"/>
    </source>
</evidence>
<dbReference type="PATRIC" id="fig|1415166.3.peg.5007"/>
<dbReference type="eggNOG" id="COG3345">
    <property type="taxonomic scope" value="Bacteria"/>
</dbReference>
<dbReference type="STRING" id="1415166.NONO_c48560"/>
<dbReference type="EC" id="3.2.1.22" evidence="5"/>
<dbReference type="Pfam" id="PF17801">
    <property type="entry name" value="Melibiase_C"/>
    <property type="match status" value="1"/>
</dbReference>
<comment type="catalytic activity">
    <reaction evidence="5">
        <text>Hydrolysis of terminal, non-reducing alpha-D-galactose residues in alpha-D-galactosides, including galactose oligosaccharides, galactomannans and galactolipids.</text>
        <dbReference type="EC" id="3.2.1.22"/>
    </reaction>
</comment>
<keyword evidence="4 5" id="KW-0326">Glycosidase</keyword>
<evidence type="ECO:0000256" key="1">
    <source>
        <dbReference type="ARBA" id="ARBA00009743"/>
    </source>
</evidence>
<dbReference type="Gene3D" id="3.20.20.70">
    <property type="entry name" value="Aldolase class I"/>
    <property type="match status" value="1"/>
</dbReference>
<dbReference type="EMBL" id="CP006850">
    <property type="protein sequence ID" value="AHH19640.1"/>
    <property type="molecule type" value="Genomic_DNA"/>
</dbReference>
<evidence type="ECO:0000256" key="2">
    <source>
        <dbReference type="ARBA" id="ARBA00022729"/>
    </source>
</evidence>
<reference evidence="8 9" key="1">
    <citation type="journal article" date="2014" name="Appl. Environ. Microbiol.">
        <title>Insights into the Microbial Degradation of Rubber and Gutta-Percha by Analysis of the Complete Genome of Nocardia nova SH22a.</title>
        <authorList>
            <person name="Luo Q."/>
            <person name="Hiessl S."/>
            <person name="Poehlein A."/>
            <person name="Daniel R."/>
            <person name="Steinbuchel A."/>
        </authorList>
    </citation>
    <scope>NUCLEOTIDE SEQUENCE [LARGE SCALE GENOMIC DNA]</scope>
    <source>
        <strain evidence="8">SH22a</strain>
    </source>
</reference>
<dbReference type="PRINTS" id="PR00740">
    <property type="entry name" value="GLHYDRLASE27"/>
</dbReference>
<keyword evidence="3 5" id="KW-0378">Hydrolase</keyword>
<dbReference type="GO" id="GO:0004557">
    <property type="term" value="F:alpha-galactosidase activity"/>
    <property type="evidence" value="ECO:0007669"/>
    <property type="project" value="UniProtKB-EC"/>
</dbReference>
<evidence type="ECO:0000256" key="3">
    <source>
        <dbReference type="ARBA" id="ARBA00022801"/>
    </source>
</evidence>
<dbReference type="InterPro" id="IPR041233">
    <property type="entry name" value="Melibiase_C"/>
</dbReference>
<dbReference type="PANTHER" id="PTHR11452:SF75">
    <property type="entry name" value="ALPHA-GALACTOSIDASE MEL1"/>
    <property type="match status" value="1"/>
</dbReference>
<feature type="domain" description="Alpha galactosidase C-terminal" evidence="7">
    <location>
        <begin position="385"/>
        <end position="458"/>
    </location>
</feature>
<proteinExistence type="inferred from homology"/>
<feature type="chain" id="PRO_5038519742" description="Alpha-galactosidase" evidence="6">
    <location>
        <begin position="28"/>
        <end position="463"/>
    </location>
</feature>
<dbReference type="GO" id="GO:0005975">
    <property type="term" value="P:carbohydrate metabolic process"/>
    <property type="evidence" value="ECO:0007669"/>
    <property type="project" value="InterPro"/>
</dbReference>